<evidence type="ECO:0000256" key="4">
    <source>
        <dbReference type="ARBA" id="ARBA00022723"/>
    </source>
</evidence>
<gene>
    <name evidence="8" type="primary">vapC</name>
    <name evidence="10" type="ORF">BDK61_4319</name>
</gene>
<evidence type="ECO:0000259" key="9">
    <source>
        <dbReference type="Pfam" id="PF01850"/>
    </source>
</evidence>
<keyword evidence="11" id="KW-1185">Reference proteome</keyword>
<dbReference type="CDD" id="cd09881">
    <property type="entry name" value="PIN_VapC4-5_FitB-like"/>
    <property type="match status" value="1"/>
</dbReference>
<dbReference type="InterPro" id="IPR002716">
    <property type="entry name" value="PIN_dom"/>
</dbReference>
<feature type="binding site" evidence="8">
    <location>
        <position position="5"/>
    </location>
    <ligand>
        <name>Mg(2+)</name>
        <dbReference type="ChEBI" id="CHEBI:18420"/>
    </ligand>
</feature>
<keyword evidence="6 8" id="KW-0460">Magnesium</keyword>
<keyword evidence="5 8" id="KW-0378">Hydrolase</keyword>
<proteinExistence type="inferred from homology"/>
<evidence type="ECO:0000256" key="5">
    <source>
        <dbReference type="ARBA" id="ARBA00022801"/>
    </source>
</evidence>
<dbReference type="AlphaFoldDB" id="A0A495QQM9"/>
<evidence type="ECO:0000256" key="8">
    <source>
        <dbReference type="HAMAP-Rule" id="MF_00265"/>
    </source>
</evidence>
<keyword evidence="3 8" id="KW-0540">Nuclease</keyword>
<name>A0A495QQM9_9EURY</name>
<evidence type="ECO:0000256" key="2">
    <source>
        <dbReference type="ARBA" id="ARBA00022649"/>
    </source>
</evidence>
<dbReference type="EMBL" id="RBWW01000003">
    <property type="protein sequence ID" value="RKS75802.1"/>
    <property type="molecule type" value="Genomic_DNA"/>
</dbReference>
<dbReference type="HAMAP" id="MF_00265">
    <property type="entry name" value="VapC_Nob1"/>
    <property type="match status" value="1"/>
</dbReference>
<dbReference type="InterPro" id="IPR029060">
    <property type="entry name" value="PIN-like_dom_sf"/>
</dbReference>
<keyword evidence="4 8" id="KW-0479">Metal-binding</keyword>
<dbReference type="InterPro" id="IPR050556">
    <property type="entry name" value="Type_II_TA_system_RNase"/>
</dbReference>
<comment type="caution">
    <text evidence="10">The sequence shown here is derived from an EMBL/GenBank/DDBJ whole genome shotgun (WGS) entry which is preliminary data.</text>
</comment>
<dbReference type="Proteomes" id="UP000268233">
    <property type="component" value="Unassembled WGS sequence"/>
</dbReference>
<dbReference type="InterPro" id="IPR022907">
    <property type="entry name" value="VapC_family"/>
</dbReference>
<dbReference type="SUPFAM" id="SSF88723">
    <property type="entry name" value="PIN domain-like"/>
    <property type="match status" value="1"/>
</dbReference>
<dbReference type="PANTHER" id="PTHR33653:SF1">
    <property type="entry name" value="RIBONUCLEASE VAPC2"/>
    <property type="match status" value="1"/>
</dbReference>
<accession>A0A495QQM9</accession>
<organism evidence="10 11">
    <name type="scientific">Haloarcula quadrata</name>
    <dbReference type="NCBI Taxonomy" id="182779"/>
    <lineage>
        <taxon>Archaea</taxon>
        <taxon>Methanobacteriati</taxon>
        <taxon>Methanobacteriota</taxon>
        <taxon>Stenosarchaea group</taxon>
        <taxon>Halobacteria</taxon>
        <taxon>Halobacteriales</taxon>
        <taxon>Haloarculaceae</taxon>
        <taxon>Haloarcula</taxon>
    </lineage>
</organism>
<evidence type="ECO:0000313" key="11">
    <source>
        <dbReference type="Proteomes" id="UP000268233"/>
    </source>
</evidence>
<comment type="function">
    <text evidence="8">Toxic component of a toxin-antitoxin (TA) system. An RNase.</text>
</comment>
<dbReference type="RefSeq" id="WP_121304521.1">
    <property type="nucleotide sequence ID" value="NZ_RBWW01000003.1"/>
</dbReference>
<dbReference type="Gene3D" id="3.40.50.1010">
    <property type="entry name" value="5'-nuclease"/>
    <property type="match status" value="1"/>
</dbReference>
<feature type="binding site" evidence="8">
    <location>
        <position position="96"/>
    </location>
    <ligand>
        <name>Mg(2+)</name>
        <dbReference type="ChEBI" id="CHEBI:18420"/>
    </ligand>
</feature>
<keyword evidence="2 8" id="KW-1277">Toxin-antitoxin system</keyword>
<dbReference type="GO" id="GO:0090729">
    <property type="term" value="F:toxin activity"/>
    <property type="evidence" value="ECO:0007669"/>
    <property type="project" value="UniProtKB-KW"/>
</dbReference>
<evidence type="ECO:0000256" key="1">
    <source>
        <dbReference type="ARBA" id="ARBA00001946"/>
    </source>
</evidence>
<comment type="cofactor">
    <cofactor evidence="1 8">
        <name>Mg(2+)</name>
        <dbReference type="ChEBI" id="CHEBI:18420"/>
    </cofactor>
</comment>
<evidence type="ECO:0000313" key="10">
    <source>
        <dbReference type="EMBL" id="RKS75802.1"/>
    </source>
</evidence>
<evidence type="ECO:0000256" key="3">
    <source>
        <dbReference type="ARBA" id="ARBA00022722"/>
    </source>
</evidence>
<keyword evidence="8" id="KW-0800">Toxin</keyword>
<dbReference type="EC" id="3.1.-.-" evidence="8"/>
<reference evidence="10 11" key="1">
    <citation type="submission" date="2018-10" db="EMBL/GenBank/DDBJ databases">
        <title>Genomic Encyclopedia of Archaeal and Bacterial Type Strains, Phase II (KMG-II): from individual species to whole genera.</title>
        <authorList>
            <person name="Goeker M."/>
        </authorList>
    </citation>
    <scope>NUCLEOTIDE SEQUENCE [LARGE SCALE GENOMIC DNA]</scope>
    <source>
        <strain evidence="10 11">DSM 11927</strain>
    </source>
</reference>
<evidence type="ECO:0000256" key="7">
    <source>
        <dbReference type="ARBA" id="ARBA00038093"/>
    </source>
</evidence>
<feature type="domain" description="PIN" evidence="9">
    <location>
        <begin position="2"/>
        <end position="121"/>
    </location>
</feature>
<evidence type="ECO:0000256" key="6">
    <source>
        <dbReference type="ARBA" id="ARBA00022842"/>
    </source>
</evidence>
<dbReference type="GO" id="GO:0004540">
    <property type="term" value="F:RNA nuclease activity"/>
    <property type="evidence" value="ECO:0007669"/>
    <property type="project" value="InterPro"/>
</dbReference>
<comment type="similarity">
    <text evidence="7 8">Belongs to the PINc/VapC protein family.</text>
</comment>
<sequence>MILLDNNIIRKYARPDPDEAVLNYLSEHRTEPWGISALVLFEFLSYYDTQSKQRTRRSQLTQAVDNVVSFDADTAAEAASMETSLEAAGVSLDDVDLLIAATARQHQATFVTADRNDFDKTPLHELMDIDIVNTS</sequence>
<protein>
    <recommendedName>
        <fullName evidence="8">Ribonuclease VapC</fullName>
        <shortName evidence="8">RNase VapC</shortName>
        <ecNumber evidence="8">3.1.-.-</ecNumber>
    </recommendedName>
    <alternativeName>
        <fullName evidence="8">Putative toxin VapC</fullName>
    </alternativeName>
</protein>
<dbReference type="PANTHER" id="PTHR33653">
    <property type="entry name" value="RIBONUCLEASE VAPC2"/>
    <property type="match status" value="1"/>
</dbReference>
<dbReference type="GO" id="GO:0016787">
    <property type="term" value="F:hydrolase activity"/>
    <property type="evidence" value="ECO:0007669"/>
    <property type="project" value="UniProtKB-KW"/>
</dbReference>
<dbReference type="GO" id="GO:0000287">
    <property type="term" value="F:magnesium ion binding"/>
    <property type="evidence" value="ECO:0007669"/>
    <property type="project" value="UniProtKB-UniRule"/>
</dbReference>
<dbReference type="Pfam" id="PF01850">
    <property type="entry name" value="PIN"/>
    <property type="match status" value="1"/>
</dbReference>